<dbReference type="AlphaFoldDB" id="A0A0G0BP62"/>
<comment type="caution">
    <text evidence="2">The sequence shown here is derived from an EMBL/GenBank/DDBJ whole genome shotgun (WGS) entry which is preliminary data.</text>
</comment>
<dbReference type="Pfam" id="PF13367">
    <property type="entry name" value="PrsW-protease"/>
    <property type="match status" value="1"/>
</dbReference>
<dbReference type="EMBL" id="LBPV01000024">
    <property type="protein sequence ID" value="KKP65436.1"/>
    <property type="molecule type" value="Genomic_DNA"/>
</dbReference>
<keyword evidence="1" id="KW-0812">Transmembrane</keyword>
<proteinExistence type="predicted"/>
<keyword evidence="1" id="KW-1133">Transmembrane helix</keyword>
<feature type="transmembrane region" description="Helical" evidence="1">
    <location>
        <begin position="68"/>
        <end position="94"/>
    </location>
</feature>
<evidence type="ECO:0000256" key="1">
    <source>
        <dbReference type="SAM" id="Phobius"/>
    </source>
</evidence>
<feature type="transmembrane region" description="Helical" evidence="1">
    <location>
        <begin position="138"/>
        <end position="156"/>
    </location>
</feature>
<feature type="transmembrane region" description="Helical" evidence="1">
    <location>
        <begin position="192"/>
        <end position="212"/>
    </location>
</feature>
<evidence type="ECO:0000313" key="3">
    <source>
        <dbReference type="Proteomes" id="UP000033866"/>
    </source>
</evidence>
<dbReference type="InterPro" id="IPR026898">
    <property type="entry name" value="PrsW"/>
</dbReference>
<feature type="transmembrane region" description="Helical" evidence="1">
    <location>
        <begin position="34"/>
        <end position="56"/>
    </location>
</feature>
<organism evidence="2 3">
    <name type="scientific">candidate division WS6 bacterium GW2011_GWE1_34_7</name>
    <dbReference type="NCBI Taxonomy" id="1619093"/>
    <lineage>
        <taxon>Bacteria</taxon>
        <taxon>Candidatus Dojkabacteria</taxon>
    </lineage>
</organism>
<feature type="transmembrane region" description="Helical" evidence="1">
    <location>
        <begin position="6"/>
        <end position="22"/>
    </location>
</feature>
<evidence type="ECO:0000313" key="2">
    <source>
        <dbReference type="EMBL" id="KKP65436.1"/>
    </source>
</evidence>
<feature type="transmembrane region" description="Helical" evidence="1">
    <location>
        <begin position="106"/>
        <end position="126"/>
    </location>
</feature>
<dbReference type="PANTHER" id="PTHR36844">
    <property type="entry name" value="PROTEASE PRSW"/>
    <property type="match status" value="1"/>
</dbReference>
<feature type="transmembrane region" description="Helical" evidence="1">
    <location>
        <begin position="168"/>
        <end position="186"/>
    </location>
</feature>
<dbReference type="PANTHER" id="PTHR36844:SF1">
    <property type="entry name" value="PROTEASE PRSW"/>
    <property type="match status" value="1"/>
</dbReference>
<dbReference type="GO" id="GO:0008233">
    <property type="term" value="F:peptidase activity"/>
    <property type="evidence" value="ECO:0007669"/>
    <property type="project" value="InterPro"/>
</dbReference>
<keyword evidence="1" id="KW-0472">Membrane</keyword>
<dbReference type="Proteomes" id="UP000033866">
    <property type="component" value="Unassembled WGS sequence"/>
</dbReference>
<name>A0A0G0BP62_9BACT</name>
<reference evidence="2 3" key="1">
    <citation type="journal article" date="2015" name="Nature">
        <title>rRNA introns, odd ribosomes, and small enigmatic genomes across a large radiation of phyla.</title>
        <authorList>
            <person name="Brown C.T."/>
            <person name="Hug L.A."/>
            <person name="Thomas B.C."/>
            <person name="Sharon I."/>
            <person name="Castelle C.J."/>
            <person name="Singh A."/>
            <person name="Wilkins M.J."/>
            <person name="Williams K.H."/>
            <person name="Banfield J.F."/>
        </authorList>
    </citation>
    <scope>NUCLEOTIDE SEQUENCE [LARGE SCALE GENOMIC DNA]</scope>
</reference>
<sequence length="254" mass="27915">MEYFVLAIFLGISLLLLWFLISSEKGPKEPAKGLWAAFGFGLLSLVTGPTLDYILFGSGEGLEGAPLIIILISSLGTGFLEETFKFGPLALYIYKKNYFTEHSDGIIYFAIVGLTFGFFENLLYTIGYGAEVGLERLLVVPIFHGASTAIIGYFLAKQKVNGGKVGMTLIALIVVAIIHGMYNFGMMASSDYFFVLSLMLTLLLVVGLFIFYGDAKEKDLLHGLSVKGPNEYCKFCGTKNIKRSIFCEYCGKKL</sequence>
<accession>A0A0G0BP62</accession>
<gene>
    <name evidence="2" type="ORF">UR61_C0024G0011</name>
</gene>
<protein>
    <submittedName>
        <fullName evidence="2">Putative membrane protein</fullName>
    </submittedName>
</protein>